<name>A0A085LL03_9BILA</name>
<proteinExistence type="predicted"/>
<sequence>MTNDRQGPSYQFHPKTNSVEGVVSSEGSFMGSLASTSSNQSLQIMDTTLASADSSSQDSLEDQSNMGSEQRRGKAL</sequence>
<feature type="compositionally biased region" description="Low complexity" evidence="1">
    <location>
        <begin position="46"/>
        <end position="64"/>
    </location>
</feature>
<keyword evidence="4" id="KW-1185">Reference proteome</keyword>
<evidence type="ECO:0000256" key="1">
    <source>
        <dbReference type="SAM" id="MobiDB-lite"/>
    </source>
</evidence>
<feature type="region of interest" description="Disordered" evidence="1">
    <location>
        <begin position="1"/>
        <end position="23"/>
    </location>
</feature>
<evidence type="ECO:0000313" key="3">
    <source>
        <dbReference type="EMBL" id="KFD45649.1"/>
    </source>
</evidence>
<evidence type="ECO:0000313" key="2">
    <source>
        <dbReference type="EMBL" id="KFD45481.1"/>
    </source>
</evidence>
<feature type="region of interest" description="Disordered" evidence="1">
    <location>
        <begin position="45"/>
        <end position="76"/>
    </location>
</feature>
<gene>
    <name evidence="3" type="ORF">M513_13473</name>
    <name evidence="2" type="ORF">M513_13643</name>
</gene>
<dbReference type="EMBL" id="KL363481">
    <property type="protein sequence ID" value="KFD45481.1"/>
    <property type="molecule type" value="Genomic_DNA"/>
</dbReference>
<dbReference type="Proteomes" id="UP000030764">
    <property type="component" value="Unassembled WGS sequence"/>
</dbReference>
<protein>
    <submittedName>
        <fullName evidence="3">Uncharacterized protein</fullName>
    </submittedName>
</protein>
<organism evidence="3 4">
    <name type="scientific">Trichuris suis</name>
    <name type="common">pig whipworm</name>
    <dbReference type="NCBI Taxonomy" id="68888"/>
    <lineage>
        <taxon>Eukaryota</taxon>
        <taxon>Metazoa</taxon>
        <taxon>Ecdysozoa</taxon>
        <taxon>Nematoda</taxon>
        <taxon>Enoplea</taxon>
        <taxon>Dorylaimia</taxon>
        <taxon>Trichinellida</taxon>
        <taxon>Trichuridae</taxon>
        <taxon>Trichuris</taxon>
    </lineage>
</organism>
<accession>A0A085LL03</accession>
<reference evidence="3 4" key="1">
    <citation type="journal article" date="2014" name="Nat. Genet.">
        <title>Genome and transcriptome of the porcine whipworm Trichuris suis.</title>
        <authorList>
            <person name="Jex A.R."/>
            <person name="Nejsum P."/>
            <person name="Schwarz E.M."/>
            <person name="Hu L."/>
            <person name="Young N.D."/>
            <person name="Hall R.S."/>
            <person name="Korhonen P.K."/>
            <person name="Liao S."/>
            <person name="Thamsborg S."/>
            <person name="Xia J."/>
            <person name="Xu P."/>
            <person name="Wang S."/>
            <person name="Scheerlinck J.P."/>
            <person name="Hofmann A."/>
            <person name="Sternberg P.W."/>
            <person name="Wang J."/>
            <person name="Gasser R.B."/>
        </authorList>
    </citation>
    <scope>NUCLEOTIDE SEQUENCE [LARGE SCALE GENOMIC DNA]</scope>
    <source>
        <strain evidence="3">DCEP-RM93M</strain>
    </source>
</reference>
<evidence type="ECO:0000313" key="4">
    <source>
        <dbReference type="Proteomes" id="UP000030764"/>
    </source>
</evidence>
<dbReference type="AlphaFoldDB" id="A0A085LL03"/>
<dbReference type="EMBL" id="KL363446">
    <property type="protein sequence ID" value="KFD45649.1"/>
    <property type="molecule type" value="Genomic_DNA"/>
</dbReference>
<feature type="compositionally biased region" description="Polar residues" evidence="1">
    <location>
        <begin position="1"/>
        <end position="17"/>
    </location>
</feature>